<comment type="caution">
    <text evidence="7">The sequence shown here is derived from an EMBL/GenBank/DDBJ whole genome shotgun (WGS) entry which is preliminary data.</text>
</comment>
<dbReference type="RefSeq" id="WP_036182863.1">
    <property type="nucleotide sequence ID" value="NZ_JMQN01000011.1"/>
</dbReference>
<evidence type="ECO:0000256" key="4">
    <source>
        <dbReference type="ARBA" id="ARBA00022989"/>
    </source>
</evidence>
<gene>
    <name evidence="7" type="ORF">ADIMK_0369</name>
</gene>
<proteinExistence type="predicted"/>
<dbReference type="OrthoDB" id="385012at2"/>
<dbReference type="Proteomes" id="UP000028252">
    <property type="component" value="Unassembled WGS sequence"/>
</dbReference>
<evidence type="ECO:0000313" key="8">
    <source>
        <dbReference type="Proteomes" id="UP000028252"/>
    </source>
</evidence>
<keyword evidence="2" id="KW-1003">Cell membrane</keyword>
<organism evidence="7 8">
    <name type="scientific">Marinobacterium lacunae</name>
    <dbReference type="NCBI Taxonomy" id="1232683"/>
    <lineage>
        <taxon>Bacteria</taxon>
        <taxon>Pseudomonadati</taxon>
        <taxon>Pseudomonadota</taxon>
        <taxon>Gammaproteobacteria</taxon>
        <taxon>Oceanospirillales</taxon>
        <taxon>Oceanospirillaceae</taxon>
        <taxon>Marinobacterium</taxon>
    </lineage>
</organism>
<feature type="transmembrane region" description="Helical" evidence="6">
    <location>
        <begin position="84"/>
        <end position="109"/>
    </location>
</feature>
<dbReference type="InterPro" id="IPR005538">
    <property type="entry name" value="LrgA/CidA"/>
</dbReference>
<keyword evidence="3 6" id="KW-0812">Transmembrane</keyword>
<evidence type="ECO:0000256" key="5">
    <source>
        <dbReference type="ARBA" id="ARBA00023136"/>
    </source>
</evidence>
<dbReference type="PANTHER" id="PTHR33931">
    <property type="entry name" value="HOLIN-LIKE PROTEIN CIDA-RELATED"/>
    <property type="match status" value="1"/>
</dbReference>
<evidence type="ECO:0000256" key="3">
    <source>
        <dbReference type="ARBA" id="ARBA00022692"/>
    </source>
</evidence>
<dbReference type="GO" id="GO:0005886">
    <property type="term" value="C:plasma membrane"/>
    <property type="evidence" value="ECO:0007669"/>
    <property type="project" value="UniProtKB-SubCell"/>
</dbReference>
<comment type="subcellular location">
    <subcellularLocation>
        <location evidence="1">Cell membrane</location>
        <topology evidence="1">Multi-pass membrane protein</topology>
    </subcellularLocation>
</comment>
<dbReference type="AlphaFoldDB" id="A0A081G3Q7"/>
<keyword evidence="4 6" id="KW-1133">Transmembrane helix</keyword>
<sequence length="118" mass="12590">MLLGVVVLLGCQLLGELMVVALGLPVPGPVIGMLLLATVLLIIKRKVPDALRRVSENLLGHLALLFVPAGVGLMSHFHLLQREWLILLVTLVVSTAVTLAVTAWVLGWLMRNLGGGES</sequence>
<protein>
    <submittedName>
        <fullName evidence="7">Antiholin-like protein LrgA</fullName>
    </submittedName>
</protein>
<evidence type="ECO:0000256" key="2">
    <source>
        <dbReference type="ARBA" id="ARBA00022475"/>
    </source>
</evidence>
<evidence type="ECO:0000256" key="1">
    <source>
        <dbReference type="ARBA" id="ARBA00004651"/>
    </source>
</evidence>
<accession>A0A081G3Q7</accession>
<feature type="transmembrane region" description="Helical" evidence="6">
    <location>
        <begin position="31"/>
        <end position="47"/>
    </location>
</feature>
<dbReference type="PATRIC" id="fig|1232683.4.peg.364"/>
<feature type="transmembrane region" description="Helical" evidence="6">
    <location>
        <begin position="59"/>
        <end position="78"/>
    </location>
</feature>
<name>A0A081G3Q7_9GAMM</name>
<evidence type="ECO:0000313" key="7">
    <source>
        <dbReference type="EMBL" id="KEA65412.1"/>
    </source>
</evidence>
<dbReference type="EMBL" id="JMQN01000011">
    <property type="protein sequence ID" value="KEA65412.1"/>
    <property type="molecule type" value="Genomic_DNA"/>
</dbReference>
<dbReference type="eggNOG" id="COG1380">
    <property type="taxonomic scope" value="Bacteria"/>
</dbReference>
<dbReference type="Pfam" id="PF03788">
    <property type="entry name" value="LrgA"/>
    <property type="match status" value="1"/>
</dbReference>
<dbReference type="PANTHER" id="PTHR33931:SF2">
    <property type="entry name" value="HOLIN-LIKE PROTEIN CIDA"/>
    <property type="match status" value="1"/>
</dbReference>
<dbReference type="STRING" id="1232683.ADIMK_0369"/>
<evidence type="ECO:0000256" key="6">
    <source>
        <dbReference type="SAM" id="Phobius"/>
    </source>
</evidence>
<keyword evidence="5 6" id="KW-0472">Membrane</keyword>
<keyword evidence="8" id="KW-1185">Reference proteome</keyword>
<reference evidence="7 8" key="1">
    <citation type="submission" date="2014-04" db="EMBL/GenBank/DDBJ databases">
        <title>Marinobacterium kochiensis sp. nov., isolated from sediment sample collected from Kochi backwaters in Kerala, India.</title>
        <authorList>
            <person name="Singh A."/>
            <person name="Pinnaka A.K."/>
        </authorList>
    </citation>
    <scope>NUCLEOTIDE SEQUENCE [LARGE SCALE GENOMIC DNA]</scope>
    <source>
        <strain evidence="7 8">AK27</strain>
    </source>
</reference>